<keyword evidence="9" id="KW-1185">Reference proteome</keyword>
<evidence type="ECO:0000256" key="6">
    <source>
        <dbReference type="SAM" id="MobiDB-lite"/>
    </source>
</evidence>
<dbReference type="InterPro" id="IPR051852">
    <property type="entry name" value="Alpha-type_PK"/>
</dbReference>
<evidence type="ECO:0000256" key="1">
    <source>
        <dbReference type="ARBA" id="ARBA00022527"/>
    </source>
</evidence>
<feature type="compositionally biased region" description="Basic and acidic residues" evidence="6">
    <location>
        <begin position="155"/>
        <end position="165"/>
    </location>
</feature>
<dbReference type="InterPro" id="IPR011009">
    <property type="entry name" value="Kinase-like_dom_sf"/>
</dbReference>
<dbReference type="CDD" id="cd04515">
    <property type="entry name" value="Alpha_kinase"/>
    <property type="match status" value="1"/>
</dbReference>
<dbReference type="Pfam" id="PF02816">
    <property type="entry name" value="Alpha_kinase"/>
    <property type="match status" value="1"/>
</dbReference>
<dbReference type="GO" id="GO:1903013">
    <property type="term" value="P:response to differentiation-inducing factor 1"/>
    <property type="evidence" value="ECO:0007669"/>
    <property type="project" value="TreeGrafter"/>
</dbReference>
<dbReference type="SUPFAM" id="SSF56112">
    <property type="entry name" value="Protein kinase-like (PK-like)"/>
    <property type="match status" value="1"/>
</dbReference>
<dbReference type="PROSITE" id="PS51158">
    <property type="entry name" value="ALPHA_KINASE"/>
    <property type="match status" value="1"/>
</dbReference>
<reference evidence="8 9" key="1">
    <citation type="journal article" date="2018" name="Evol. Lett.">
        <title>Horizontal gene cluster transfer increased hallucinogenic mushroom diversity.</title>
        <authorList>
            <person name="Reynolds H.T."/>
            <person name="Vijayakumar V."/>
            <person name="Gluck-Thaler E."/>
            <person name="Korotkin H.B."/>
            <person name="Matheny P.B."/>
            <person name="Slot J.C."/>
        </authorList>
    </citation>
    <scope>NUCLEOTIDE SEQUENCE [LARGE SCALE GENOMIC DNA]</scope>
    <source>
        <strain evidence="8 9">2629</strain>
    </source>
</reference>
<dbReference type="Gene3D" id="3.20.200.10">
    <property type="entry name" value="MHCK/EF2 kinase"/>
    <property type="match status" value="1"/>
</dbReference>
<organism evidence="8 9">
    <name type="scientific">Panaeolus cyanescens</name>
    <dbReference type="NCBI Taxonomy" id="181874"/>
    <lineage>
        <taxon>Eukaryota</taxon>
        <taxon>Fungi</taxon>
        <taxon>Dikarya</taxon>
        <taxon>Basidiomycota</taxon>
        <taxon>Agaricomycotina</taxon>
        <taxon>Agaricomycetes</taxon>
        <taxon>Agaricomycetidae</taxon>
        <taxon>Agaricales</taxon>
        <taxon>Agaricineae</taxon>
        <taxon>Galeropsidaceae</taxon>
        <taxon>Panaeolus</taxon>
    </lineage>
</organism>
<evidence type="ECO:0000256" key="4">
    <source>
        <dbReference type="ARBA" id="ARBA00022777"/>
    </source>
</evidence>
<keyword evidence="3" id="KW-0547">Nucleotide-binding</keyword>
<dbReference type="InterPro" id="IPR004166">
    <property type="entry name" value="a-kinase_dom"/>
</dbReference>
<sequence>MILILDLVISEPFIVTVAQGFEQGLSWLVDPFLGDVAVTKFSGSQCAGSNMDRVGMTCDAFAHFSLHDSDGSFVLVDIQGIIASKRLIGAPISGEEKVTLFDFMAHSINGEMCLGDRGKPGIRQFRQQHVCNSICEGLGLEKFDTFDDDDDSSSDQEKHDGEKRKGSNAPGSGLGPESLSFGLEYESETPKAGLDDQEIALMSSKGDNDSVGKQQHLMMPPPPPPPENCPSSSAAK</sequence>
<dbReference type="InParanoid" id="A0A409XA00"/>
<feature type="domain" description="Alpha-type protein kinase" evidence="7">
    <location>
        <begin position="1"/>
        <end position="143"/>
    </location>
</feature>
<dbReference type="GO" id="GO:0004674">
    <property type="term" value="F:protein serine/threonine kinase activity"/>
    <property type="evidence" value="ECO:0007669"/>
    <property type="project" value="UniProtKB-KW"/>
</dbReference>
<dbReference type="PANTHER" id="PTHR45992:SF2">
    <property type="entry name" value="EUKARYOTIC ELONGATION FACTOR 2 KINASE"/>
    <property type="match status" value="1"/>
</dbReference>
<dbReference type="OrthoDB" id="301415at2759"/>
<accession>A0A409XA00</accession>
<evidence type="ECO:0000313" key="9">
    <source>
        <dbReference type="Proteomes" id="UP000284842"/>
    </source>
</evidence>
<keyword evidence="2" id="KW-0808">Transferase</keyword>
<proteinExistence type="predicted"/>
<comment type="caution">
    <text evidence="8">The sequence shown here is derived from an EMBL/GenBank/DDBJ whole genome shotgun (WGS) entry which is preliminary data.</text>
</comment>
<feature type="compositionally biased region" description="Pro residues" evidence="6">
    <location>
        <begin position="219"/>
        <end position="228"/>
    </location>
</feature>
<evidence type="ECO:0000259" key="7">
    <source>
        <dbReference type="PROSITE" id="PS51158"/>
    </source>
</evidence>
<dbReference type="GO" id="GO:0031037">
    <property type="term" value="P:myosin II filament disassembly"/>
    <property type="evidence" value="ECO:0007669"/>
    <property type="project" value="TreeGrafter"/>
</dbReference>
<dbReference type="GO" id="GO:0005524">
    <property type="term" value="F:ATP binding"/>
    <property type="evidence" value="ECO:0007669"/>
    <property type="project" value="UniProtKB-KW"/>
</dbReference>
<dbReference type="PANTHER" id="PTHR45992">
    <property type="entry name" value="EUKARYOTIC ELONGATION FACTOR 2 KINASE-RELATED"/>
    <property type="match status" value="1"/>
</dbReference>
<evidence type="ECO:0000256" key="5">
    <source>
        <dbReference type="ARBA" id="ARBA00022840"/>
    </source>
</evidence>
<keyword evidence="5" id="KW-0067">ATP-binding</keyword>
<protein>
    <recommendedName>
        <fullName evidence="7">Alpha-type protein kinase domain-containing protein</fullName>
    </recommendedName>
</protein>
<gene>
    <name evidence="8" type="ORF">CVT24_012095</name>
</gene>
<evidence type="ECO:0000256" key="2">
    <source>
        <dbReference type="ARBA" id="ARBA00022679"/>
    </source>
</evidence>
<evidence type="ECO:0000313" key="8">
    <source>
        <dbReference type="EMBL" id="PPQ87551.1"/>
    </source>
</evidence>
<keyword evidence="1" id="KW-0723">Serine/threonine-protein kinase</keyword>
<dbReference type="STRING" id="181874.A0A409XA00"/>
<name>A0A409XA00_9AGAR</name>
<feature type="region of interest" description="Disordered" evidence="6">
    <location>
        <begin position="146"/>
        <end position="236"/>
    </location>
</feature>
<keyword evidence="4" id="KW-0418">Kinase</keyword>
<dbReference type="EMBL" id="NHTK01004244">
    <property type="protein sequence ID" value="PPQ87551.1"/>
    <property type="molecule type" value="Genomic_DNA"/>
</dbReference>
<dbReference type="AlphaFoldDB" id="A0A409XA00"/>
<evidence type="ECO:0000256" key="3">
    <source>
        <dbReference type="ARBA" id="ARBA00022741"/>
    </source>
</evidence>
<dbReference type="Proteomes" id="UP000284842">
    <property type="component" value="Unassembled WGS sequence"/>
</dbReference>